<dbReference type="PANTHER" id="PTHR30474">
    <property type="entry name" value="CELL CYCLE PROTEIN"/>
    <property type="match status" value="1"/>
</dbReference>
<keyword evidence="20" id="KW-1185">Reference proteome</keyword>
<dbReference type="AlphaFoldDB" id="A0A7M4DPY8"/>
<evidence type="ECO:0000256" key="9">
    <source>
        <dbReference type="ARBA" id="ARBA00023136"/>
    </source>
</evidence>
<dbReference type="Pfam" id="PF01098">
    <property type="entry name" value="FTSW_RODA_SPOVE"/>
    <property type="match status" value="1"/>
</dbReference>
<evidence type="ECO:0000313" key="19">
    <source>
        <dbReference type="EMBL" id="VZO39532.1"/>
    </source>
</evidence>
<dbReference type="EMBL" id="CACRYJ010000060">
    <property type="protein sequence ID" value="VZO39532.1"/>
    <property type="molecule type" value="Genomic_DNA"/>
</dbReference>
<feature type="transmembrane region" description="Helical" evidence="18">
    <location>
        <begin position="119"/>
        <end position="136"/>
    </location>
</feature>
<feature type="transmembrane region" description="Helical" evidence="18">
    <location>
        <begin position="241"/>
        <end position="267"/>
    </location>
</feature>
<evidence type="ECO:0000256" key="8">
    <source>
        <dbReference type="ARBA" id="ARBA00022989"/>
    </source>
</evidence>
<evidence type="ECO:0000256" key="17">
    <source>
        <dbReference type="ARBA" id="ARBA00049966"/>
    </source>
</evidence>
<evidence type="ECO:0000256" key="16">
    <source>
        <dbReference type="ARBA" id="ARBA00049902"/>
    </source>
</evidence>
<protein>
    <recommendedName>
        <fullName evidence="13">Probable peptidoglycan glycosyltransferase FtsW</fullName>
        <ecNumber evidence="15">2.4.99.28</ecNumber>
    </recommendedName>
    <alternativeName>
        <fullName evidence="14">Cell division protein FtsW</fullName>
    </alternativeName>
    <alternativeName>
        <fullName evidence="11">Cell wall polymerase</fullName>
    </alternativeName>
    <alternativeName>
        <fullName evidence="10">Peptidoglycan polymerase</fullName>
    </alternativeName>
</protein>
<dbReference type="PANTHER" id="PTHR30474:SF2">
    <property type="entry name" value="PEPTIDOGLYCAN GLYCOSYLTRANSFERASE FTSW-RELATED"/>
    <property type="match status" value="1"/>
</dbReference>
<dbReference type="GO" id="GO:0008955">
    <property type="term" value="F:peptidoglycan glycosyltransferase activity"/>
    <property type="evidence" value="ECO:0007669"/>
    <property type="project" value="UniProtKB-EC"/>
</dbReference>
<evidence type="ECO:0000256" key="13">
    <source>
        <dbReference type="ARBA" id="ARBA00041185"/>
    </source>
</evidence>
<evidence type="ECO:0000256" key="5">
    <source>
        <dbReference type="ARBA" id="ARBA00022692"/>
    </source>
</evidence>
<evidence type="ECO:0000256" key="18">
    <source>
        <dbReference type="SAM" id="Phobius"/>
    </source>
</evidence>
<keyword evidence="9 18" id="KW-0472">Membrane</keyword>
<comment type="subcellular location">
    <subcellularLocation>
        <location evidence="1">Membrane</location>
        <topology evidence="1">Multi-pass membrane protein</topology>
    </subcellularLocation>
</comment>
<dbReference type="GO" id="GO:0009252">
    <property type="term" value="P:peptidoglycan biosynthetic process"/>
    <property type="evidence" value="ECO:0007669"/>
    <property type="project" value="UniProtKB-KW"/>
</dbReference>
<keyword evidence="3" id="KW-0328">Glycosyltransferase</keyword>
<sequence length="373" mass="38485">MVLSASTVYSLRDTEGATPFADFLNQAKFALVAAPVAYGISRLPVGWIRKLAWVGIIGALGLQLMVFSPLSLSQGGNSGWIHIGPQNLQPAEFSKLALAVWLGAVLAAKGPLLKKWSHVLMPAVLVAGLFLGIVLYTHDLGTALILIALVAGALWVAGVPLSMFSLAAAGVTAAVAYLAVSSANRRERLLSFLSPETADPMGLGLQPRHALGGLGTGGISGVGLGGSREKWLWLPEGHNDYIFAIIGEELGLLGTLLVLVLFGALAVGLTRIIKRHPDPFVKITTAAIGCWIIGQALINIGVVIGVLPVIGLPLPLVSAGGSALVTTLAALGIVLAFARSEPGAKEALAARKASVRRSLAVIAPRLASGKARG</sequence>
<feature type="transmembrane region" description="Helical" evidence="18">
    <location>
        <begin position="142"/>
        <end position="159"/>
    </location>
</feature>
<feature type="transmembrane region" description="Helical" evidence="18">
    <location>
        <begin position="51"/>
        <end position="73"/>
    </location>
</feature>
<evidence type="ECO:0000256" key="14">
    <source>
        <dbReference type="ARBA" id="ARBA00041418"/>
    </source>
</evidence>
<evidence type="ECO:0000256" key="10">
    <source>
        <dbReference type="ARBA" id="ARBA00032370"/>
    </source>
</evidence>
<dbReference type="InterPro" id="IPR001182">
    <property type="entry name" value="FtsW/RodA"/>
</dbReference>
<evidence type="ECO:0000256" key="6">
    <source>
        <dbReference type="ARBA" id="ARBA00022960"/>
    </source>
</evidence>
<organism evidence="19 20">
    <name type="scientific">Occultella aeris</name>
    <dbReference type="NCBI Taxonomy" id="2761496"/>
    <lineage>
        <taxon>Bacteria</taxon>
        <taxon>Bacillati</taxon>
        <taxon>Actinomycetota</taxon>
        <taxon>Actinomycetes</taxon>
        <taxon>Micrococcales</taxon>
        <taxon>Ruaniaceae</taxon>
        <taxon>Occultella</taxon>
    </lineage>
</organism>
<proteinExistence type="inferred from homology"/>
<dbReference type="Proteomes" id="UP000419743">
    <property type="component" value="Unassembled WGS sequence"/>
</dbReference>
<feature type="transmembrane region" description="Helical" evidence="18">
    <location>
        <begin position="166"/>
        <end position="183"/>
    </location>
</feature>
<keyword evidence="5 18" id="KW-0812">Transmembrane</keyword>
<evidence type="ECO:0000256" key="12">
    <source>
        <dbReference type="ARBA" id="ARBA00038053"/>
    </source>
</evidence>
<dbReference type="GO" id="GO:0015648">
    <property type="term" value="F:lipid-linked peptidoglycan transporter activity"/>
    <property type="evidence" value="ECO:0007669"/>
    <property type="project" value="TreeGrafter"/>
</dbReference>
<dbReference type="EC" id="2.4.99.28" evidence="15"/>
<gene>
    <name evidence="19" type="primary">ftsW_2</name>
    <name evidence="19" type="ORF">HALOF300_04225</name>
</gene>
<evidence type="ECO:0000256" key="4">
    <source>
        <dbReference type="ARBA" id="ARBA00022679"/>
    </source>
</evidence>
<dbReference type="InterPro" id="IPR018365">
    <property type="entry name" value="Cell_cycle_FtsW-rel_CS"/>
</dbReference>
<feature type="transmembrane region" description="Helical" evidence="18">
    <location>
        <begin position="288"/>
        <end position="310"/>
    </location>
</feature>
<evidence type="ECO:0000256" key="15">
    <source>
        <dbReference type="ARBA" id="ARBA00044770"/>
    </source>
</evidence>
<comment type="caution">
    <text evidence="19">The sequence shown here is derived from an EMBL/GenBank/DDBJ whole genome shotgun (WGS) entry which is preliminary data.</text>
</comment>
<keyword evidence="6" id="KW-0133">Cell shape</keyword>
<name>A0A7M4DPY8_9MICO</name>
<keyword evidence="4" id="KW-0808">Transferase</keyword>
<accession>A0A7M4DPY8</accession>
<evidence type="ECO:0000256" key="3">
    <source>
        <dbReference type="ARBA" id="ARBA00022676"/>
    </source>
</evidence>
<reference evidence="19 20" key="1">
    <citation type="submission" date="2019-11" db="EMBL/GenBank/DDBJ databases">
        <authorList>
            <person name="Criscuolo A."/>
        </authorList>
    </citation>
    <scope>NUCLEOTIDE SEQUENCE [LARGE SCALE GENOMIC DNA]</scope>
    <source>
        <strain evidence="19">CIP111667</strain>
    </source>
</reference>
<dbReference type="GO" id="GO:0005886">
    <property type="term" value="C:plasma membrane"/>
    <property type="evidence" value="ECO:0007669"/>
    <property type="project" value="TreeGrafter"/>
</dbReference>
<dbReference type="GO" id="GO:0051301">
    <property type="term" value="P:cell division"/>
    <property type="evidence" value="ECO:0007669"/>
    <property type="project" value="InterPro"/>
</dbReference>
<comment type="similarity">
    <text evidence="12">Belongs to the SEDS family. FtsW subfamily.</text>
</comment>
<keyword evidence="8 18" id="KW-1133">Transmembrane helix</keyword>
<evidence type="ECO:0000256" key="7">
    <source>
        <dbReference type="ARBA" id="ARBA00022984"/>
    </source>
</evidence>
<evidence type="ECO:0000313" key="20">
    <source>
        <dbReference type="Proteomes" id="UP000419743"/>
    </source>
</evidence>
<feature type="transmembrane region" description="Helical" evidence="18">
    <location>
        <begin position="316"/>
        <end position="338"/>
    </location>
</feature>
<dbReference type="PROSITE" id="PS00428">
    <property type="entry name" value="FTSW_RODA_SPOVE"/>
    <property type="match status" value="1"/>
</dbReference>
<evidence type="ECO:0000256" key="2">
    <source>
        <dbReference type="ARBA" id="ARBA00004752"/>
    </source>
</evidence>
<evidence type="ECO:0000256" key="1">
    <source>
        <dbReference type="ARBA" id="ARBA00004141"/>
    </source>
</evidence>
<keyword evidence="7" id="KW-0573">Peptidoglycan synthesis</keyword>
<comment type="pathway">
    <text evidence="2">Cell wall biogenesis; peptidoglycan biosynthesis.</text>
</comment>
<dbReference type="GO" id="GO:0008360">
    <property type="term" value="P:regulation of cell shape"/>
    <property type="evidence" value="ECO:0007669"/>
    <property type="project" value="UniProtKB-KW"/>
</dbReference>
<comment type="catalytic activity">
    <reaction evidence="16">
        <text>[GlcNAc-(1-&gt;4)-Mur2Ac(oyl-L-Ala-gamma-D-Glu-L-Lys-D-Ala-D-Ala)](n)-di-trans,octa-cis-undecaprenyl diphosphate + beta-D-GlcNAc-(1-&gt;4)-Mur2Ac(oyl-L-Ala-gamma-D-Glu-L-Lys-D-Ala-D-Ala)-di-trans,octa-cis-undecaprenyl diphosphate = [GlcNAc-(1-&gt;4)-Mur2Ac(oyl-L-Ala-gamma-D-Glu-L-Lys-D-Ala-D-Ala)](n+1)-di-trans,octa-cis-undecaprenyl diphosphate + di-trans,octa-cis-undecaprenyl diphosphate + H(+)</text>
        <dbReference type="Rhea" id="RHEA:23708"/>
        <dbReference type="Rhea" id="RHEA-COMP:9602"/>
        <dbReference type="Rhea" id="RHEA-COMP:9603"/>
        <dbReference type="ChEBI" id="CHEBI:15378"/>
        <dbReference type="ChEBI" id="CHEBI:58405"/>
        <dbReference type="ChEBI" id="CHEBI:60033"/>
        <dbReference type="ChEBI" id="CHEBI:78435"/>
        <dbReference type="EC" id="2.4.99.28"/>
    </reaction>
</comment>
<comment type="function">
    <text evidence="17">Peptidoglycan polymerase that is essential for cell division.</text>
</comment>
<evidence type="ECO:0000256" key="11">
    <source>
        <dbReference type="ARBA" id="ARBA00033270"/>
    </source>
</evidence>
<dbReference type="GO" id="GO:0032153">
    <property type="term" value="C:cell division site"/>
    <property type="evidence" value="ECO:0007669"/>
    <property type="project" value="TreeGrafter"/>
</dbReference>